<feature type="transmembrane region" description="Helical" evidence="8">
    <location>
        <begin position="140"/>
        <end position="160"/>
    </location>
</feature>
<dbReference type="FunFam" id="1.20.1250.20:FF:000134">
    <property type="entry name" value="MFS sugar transporter protein"/>
    <property type="match status" value="1"/>
</dbReference>
<feature type="transmembrane region" description="Helical" evidence="8">
    <location>
        <begin position="263"/>
        <end position="287"/>
    </location>
</feature>
<dbReference type="InterPro" id="IPR050360">
    <property type="entry name" value="MFS_Sugar_Transporters"/>
</dbReference>
<feature type="transmembrane region" description="Helical" evidence="8">
    <location>
        <begin position="51"/>
        <end position="70"/>
    </location>
</feature>
<evidence type="ECO:0000256" key="2">
    <source>
        <dbReference type="ARBA" id="ARBA00010992"/>
    </source>
</evidence>
<dbReference type="NCBIfam" id="TIGR00879">
    <property type="entry name" value="SP"/>
    <property type="match status" value="1"/>
</dbReference>
<feature type="transmembrane region" description="Helical" evidence="8">
    <location>
        <begin position="394"/>
        <end position="413"/>
    </location>
</feature>
<feature type="transmembrane region" description="Helical" evidence="8">
    <location>
        <begin position="329"/>
        <end position="352"/>
    </location>
</feature>
<keyword evidence="3 7" id="KW-0813">Transport</keyword>
<feature type="transmembrane region" description="Helical" evidence="8">
    <location>
        <begin position="425"/>
        <end position="445"/>
    </location>
</feature>
<dbReference type="Gene3D" id="1.20.1250.20">
    <property type="entry name" value="MFS general substrate transporter like domains"/>
    <property type="match status" value="1"/>
</dbReference>
<evidence type="ECO:0000256" key="6">
    <source>
        <dbReference type="ARBA" id="ARBA00023136"/>
    </source>
</evidence>
<feature type="transmembrane region" description="Helical" evidence="8">
    <location>
        <begin position="107"/>
        <end position="128"/>
    </location>
</feature>
<gene>
    <name evidence="10" type="ORF">APUU_51485A</name>
</gene>
<organism evidence="10 11">
    <name type="scientific">Aspergillus puulaauensis</name>
    <dbReference type="NCBI Taxonomy" id="1220207"/>
    <lineage>
        <taxon>Eukaryota</taxon>
        <taxon>Fungi</taxon>
        <taxon>Dikarya</taxon>
        <taxon>Ascomycota</taxon>
        <taxon>Pezizomycotina</taxon>
        <taxon>Eurotiomycetes</taxon>
        <taxon>Eurotiomycetidae</taxon>
        <taxon>Eurotiales</taxon>
        <taxon>Aspergillaceae</taxon>
        <taxon>Aspergillus</taxon>
    </lineage>
</organism>
<dbReference type="RefSeq" id="XP_041558968.1">
    <property type="nucleotide sequence ID" value="XM_041706599.1"/>
</dbReference>
<evidence type="ECO:0000259" key="9">
    <source>
        <dbReference type="PROSITE" id="PS50850"/>
    </source>
</evidence>
<dbReference type="AlphaFoldDB" id="A0A7R7XTZ9"/>
<feature type="transmembrane region" description="Helical" evidence="8">
    <location>
        <begin position="172"/>
        <end position="193"/>
    </location>
</feature>
<keyword evidence="5 8" id="KW-1133">Transmembrane helix</keyword>
<feature type="transmembrane region" description="Helical" evidence="8">
    <location>
        <begin position="299"/>
        <end position="322"/>
    </location>
</feature>
<dbReference type="InterPro" id="IPR005828">
    <property type="entry name" value="MFS_sugar_transport-like"/>
</dbReference>
<feature type="transmembrane region" description="Helical" evidence="8">
    <location>
        <begin position="12"/>
        <end position="31"/>
    </location>
</feature>
<dbReference type="InterPro" id="IPR005829">
    <property type="entry name" value="Sugar_transporter_CS"/>
</dbReference>
<keyword evidence="6 8" id="KW-0472">Membrane</keyword>
<reference evidence="10" key="1">
    <citation type="submission" date="2021-01" db="EMBL/GenBank/DDBJ databases">
        <authorList>
            <consortium name="Aspergillus puulaauensis MK2 genome sequencing consortium"/>
            <person name="Kazuki M."/>
            <person name="Futagami T."/>
        </authorList>
    </citation>
    <scope>NUCLEOTIDE SEQUENCE</scope>
    <source>
        <strain evidence="10">MK2</strain>
    </source>
</reference>
<feature type="transmembrane region" description="Helical" evidence="8">
    <location>
        <begin position="358"/>
        <end position="382"/>
    </location>
</feature>
<name>A0A7R7XTZ9_9EURO</name>
<dbReference type="SUPFAM" id="SSF103473">
    <property type="entry name" value="MFS general substrate transporter"/>
    <property type="match status" value="1"/>
</dbReference>
<dbReference type="OrthoDB" id="6133115at2759"/>
<evidence type="ECO:0000313" key="10">
    <source>
        <dbReference type="EMBL" id="BCS26774.1"/>
    </source>
</evidence>
<proteinExistence type="inferred from homology"/>
<dbReference type="PROSITE" id="PS50850">
    <property type="entry name" value="MFS"/>
    <property type="match status" value="1"/>
</dbReference>
<feature type="transmembrane region" description="Helical" evidence="8">
    <location>
        <begin position="82"/>
        <end position="101"/>
    </location>
</feature>
<dbReference type="PANTHER" id="PTHR48022">
    <property type="entry name" value="PLASTIDIC GLUCOSE TRANSPORTER 4"/>
    <property type="match status" value="1"/>
</dbReference>
<reference evidence="10" key="2">
    <citation type="submission" date="2021-02" db="EMBL/GenBank/DDBJ databases">
        <title>Aspergillus puulaauensis MK2 genome sequence.</title>
        <authorList>
            <person name="Futagami T."/>
            <person name="Mori K."/>
            <person name="Kadooka C."/>
            <person name="Tanaka T."/>
        </authorList>
    </citation>
    <scope>NUCLEOTIDE SEQUENCE</scope>
    <source>
        <strain evidence="10">MK2</strain>
    </source>
</reference>
<evidence type="ECO:0000256" key="1">
    <source>
        <dbReference type="ARBA" id="ARBA00004141"/>
    </source>
</evidence>
<dbReference type="Proteomes" id="UP000654913">
    <property type="component" value="Chromosome 5"/>
</dbReference>
<keyword evidence="11" id="KW-1185">Reference proteome</keyword>
<dbReference type="EMBL" id="AP024447">
    <property type="protein sequence ID" value="BCS26774.1"/>
    <property type="molecule type" value="Genomic_DNA"/>
</dbReference>
<evidence type="ECO:0000313" key="11">
    <source>
        <dbReference type="Proteomes" id="UP000654913"/>
    </source>
</evidence>
<dbReference type="GO" id="GO:0016020">
    <property type="term" value="C:membrane"/>
    <property type="evidence" value="ECO:0007669"/>
    <property type="project" value="UniProtKB-SubCell"/>
</dbReference>
<dbReference type="GeneID" id="64976779"/>
<dbReference type="Pfam" id="PF00083">
    <property type="entry name" value="Sugar_tr"/>
    <property type="match status" value="1"/>
</dbReference>
<comment type="similarity">
    <text evidence="2 7">Belongs to the major facilitator superfamily. Sugar transporter (TC 2.A.1.1) family.</text>
</comment>
<keyword evidence="4 8" id="KW-0812">Transmembrane</keyword>
<dbReference type="PRINTS" id="PR00171">
    <property type="entry name" value="SUGRTRNSPORT"/>
</dbReference>
<sequence>MPAMQGRSITCGITVACGSGFFLFGYDQGVFGGILNDKSFLKTFNNPDSTIQAQITSTYYLGAIFGAIFSRFIGDRIGRRKAIMLGSTFLTIGGALQASASTLAHMIIGRIVGGIGTGLNTTAIPMWQVETCKQDHRGRLVVMELILNITGIAVTSWMNYGFTFLPNNSVSWRFPLAFQSFWAIVTFCLVIIMPESPRWLVLRGRHEEAQDVLARMMSTDFNDPAILNAMRVLIATVTHERETETSAMADLLRKDRTQTLRRVCLGAGLGLMQQLCGVNIIANYLPIVLTRSVGLSDRLALILSAVYSHALTLWAAASMLAIDSLGRKALLLVGALGQGVAFFLIAAGVKLGTYNMSIFAVVFIFVYNFFFGISFLSIPWLYPAEINSQAMRNFGTSVSTAVNWTFVYVVVLITPLGIENLGWRFYLMFGVFNVAFLPVLWYFYVETAGLALEQIDRVFEIQFENWRDMSLTAARKQVLLEVEVAGTDEKGVVSTLLKEDTEHLEDVDRI</sequence>
<dbReference type="InterPro" id="IPR020846">
    <property type="entry name" value="MFS_dom"/>
</dbReference>
<feature type="domain" description="Major facilitator superfamily (MFS) profile" evidence="9">
    <location>
        <begin position="13"/>
        <end position="448"/>
    </location>
</feature>
<evidence type="ECO:0000256" key="4">
    <source>
        <dbReference type="ARBA" id="ARBA00022692"/>
    </source>
</evidence>
<dbReference type="GO" id="GO:0005351">
    <property type="term" value="F:carbohydrate:proton symporter activity"/>
    <property type="evidence" value="ECO:0007669"/>
    <property type="project" value="TreeGrafter"/>
</dbReference>
<evidence type="ECO:0000256" key="7">
    <source>
        <dbReference type="RuleBase" id="RU003346"/>
    </source>
</evidence>
<accession>A0A7R7XTZ9</accession>
<protein>
    <recommendedName>
        <fullName evidence="9">Major facilitator superfamily (MFS) profile domain-containing protein</fullName>
    </recommendedName>
</protein>
<evidence type="ECO:0000256" key="5">
    <source>
        <dbReference type="ARBA" id="ARBA00022989"/>
    </source>
</evidence>
<evidence type="ECO:0000256" key="3">
    <source>
        <dbReference type="ARBA" id="ARBA00022448"/>
    </source>
</evidence>
<dbReference type="InterPro" id="IPR036259">
    <property type="entry name" value="MFS_trans_sf"/>
</dbReference>
<dbReference type="InterPro" id="IPR003663">
    <property type="entry name" value="Sugar/inositol_transpt"/>
</dbReference>
<evidence type="ECO:0000256" key="8">
    <source>
        <dbReference type="SAM" id="Phobius"/>
    </source>
</evidence>
<dbReference type="PROSITE" id="PS00216">
    <property type="entry name" value="SUGAR_TRANSPORT_1"/>
    <property type="match status" value="1"/>
</dbReference>
<comment type="subcellular location">
    <subcellularLocation>
        <location evidence="1">Membrane</location>
        <topology evidence="1">Multi-pass membrane protein</topology>
    </subcellularLocation>
</comment>
<dbReference type="KEGG" id="apuu:APUU_51485A"/>
<dbReference type="PANTHER" id="PTHR48022:SF28">
    <property type="entry name" value="MAJOR FACILITATOR SUPERFAMILY (MFS) PROFILE DOMAIN-CONTAINING PROTEIN-RELATED"/>
    <property type="match status" value="1"/>
</dbReference>